<dbReference type="InterPro" id="IPR027640">
    <property type="entry name" value="Kinesin-like_fam"/>
</dbReference>
<evidence type="ECO:0000256" key="6">
    <source>
        <dbReference type="SAM" id="MobiDB-lite"/>
    </source>
</evidence>
<evidence type="ECO:0000259" key="7">
    <source>
        <dbReference type="PROSITE" id="PS50067"/>
    </source>
</evidence>
<feature type="compositionally biased region" description="Polar residues" evidence="6">
    <location>
        <begin position="688"/>
        <end position="697"/>
    </location>
</feature>
<dbReference type="InterPro" id="IPR027417">
    <property type="entry name" value="P-loop_NTPase"/>
</dbReference>
<feature type="compositionally biased region" description="Polar residues" evidence="6">
    <location>
        <begin position="635"/>
        <end position="647"/>
    </location>
</feature>
<feature type="compositionally biased region" description="Basic and acidic residues" evidence="6">
    <location>
        <begin position="474"/>
        <end position="500"/>
    </location>
</feature>
<dbReference type="GO" id="GO:0007018">
    <property type="term" value="P:microtubule-based movement"/>
    <property type="evidence" value="ECO:0007669"/>
    <property type="project" value="InterPro"/>
</dbReference>
<feature type="compositionally biased region" description="Polar residues" evidence="6">
    <location>
        <begin position="501"/>
        <end position="511"/>
    </location>
</feature>
<keyword evidence="5" id="KW-0175">Coiled coil</keyword>
<comment type="caution">
    <text evidence="4">Lacks conserved residue(s) required for the propagation of feature annotation.</text>
</comment>
<dbReference type="InterPro" id="IPR021881">
    <property type="entry name" value="NACK_C"/>
</dbReference>
<organism evidence="8 9">
    <name type="scientific">Centaurea solstitialis</name>
    <name type="common">yellow star-thistle</name>
    <dbReference type="NCBI Taxonomy" id="347529"/>
    <lineage>
        <taxon>Eukaryota</taxon>
        <taxon>Viridiplantae</taxon>
        <taxon>Streptophyta</taxon>
        <taxon>Embryophyta</taxon>
        <taxon>Tracheophyta</taxon>
        <taxon>Spermatophyta</taxon>
        <taxon>Magnoliopsida</taxon>
        <taxon>eudicotyledons</taxon>
        <taxon>Gunneridae</taxon>
        <taxon>Pentapetalae</taxon>
        <taxon>asterids</taxon>
        <taxon>campanulids</taxon>
        <taxon>Asterales</taxon>
        <taxon>Asteraceae</taxon>
        <taxon>Carduoideae</taxon>
        <taxon>Cardueae</taxon>
        <taxon>Centaureinae</taxon>
        <taxon>Centaurea</taxon>
    </lineage>
</organism>
<proteinExistence type="inferred from homology"/>
<dbReference type="Pfam" id="PF00225">
    <property type="entry name" value="Kinesin"/>
    <property type="match status" value="1"/>
</dbReference>
<dbReference type="InterPro" id="IPR001752">
    <property type="entry name" value="Kinesin_motor_dom"/>
</dbReference>
<dbReference type="SUPFAM" id="SSF52540">
    <property type="entry name" value="P-loop containing nucleoside triphosphate hydrolases"/>
    <property type="match status" value="1"/>
</dbReference>
<keyword evidence="9" id="KW-1185">Reference proteome</keyword>
<feature type="compositionally biased region" description="Basic and acidic residues" evidence="6">
    <location>
        <begin position="603"/>
        <end position="634"/>
    </location>
</feature>
<evidence type="ECO:0000313" key="8">
    <source>
        <dbReference type="EMBL" id="KAJ9567306.1"/>
    </source>
</evidence>
<dbReference type="PANTHER" id="PTHR47968:SF54">
    <property type="entry name" value="KINESIN-LIKE PROTEIN NACK2"/>
    <property type="match status" value="1"/>
</dbReference>
<feature type="compositionally biased region" description="Polar residues" evidence="6">
    <location>
        <begin position="464"/>
        <end position="473"/>
    </location>
</feature>
<dbReference type="GO" id="GO:0005524">
    <property type="term" value="F:ATP binding"/>
    <property type="evidence" value="ECO:0007669"/>
    <property type="project" value="InterPro"/>
</dbReference>
<comment type="similarity">
    <text evidence="1">Belongs to the TRAFAC class myosin-kinesin ATPase superfamily. Kinesin family. KIN-7 subfamily.</text>
</comment>
<evidence type="ECO:0000256" key="3">
    <source>
        <dbReference type="ARBA" id="ARBA00023175"/>
    </source>
</evidence>
<evidence type="ECO:0000256" key="4">
    <source>
        <dbReference type="PROSITE-ProRule" id="PRU00283"/>
    </source>
</evidence>
<keyword evidence="2" id="KW-0493">Microtubule</keyword>
<evidence type="ECO:0000256" key="1">
    <source>
        <dbReference type="ARBA" id="ARBA00007310"/>
    </source>
</evidence>
<dbReference type="Proteomes" id="UP001172457">
    <property type="component" value="Chromosome 1"/>
</dbReference>
<feature type="compositionally biased region" description="Polar residues" evidence="6">
    <location>
        <begin position="529"/>
        <end position="545"/>
    </location>
</feature>
<dbReference type="EMBL" id="JARYMX010000001">
    <property type="protein sequence ID" value="KAJ9567306.1"/>
    <property type="molecule type" value="Genomic_DNA"/>
</dbReference>
<dbReference type="PRINTS" id="PR00380">
    <property type="entry name" value="KINESINHEAVY"/>
</dbReference>
<evidence type="ECO:0000256" key="2">
    <source>
        <dbReference type="ARBA" id="ARBA00022701"/>
    </source>
</evidence>
<comment type="caution">
    <text evidence="8">The sequence shown here is derived from an EMBL/GenBank/DDBJ whole genome shotgun (WGS) entry which is preliminary data.</text>
</comment>
<dbReference type="AlphaFoldDB" id="A0AA38WVM7"/>
<reference evidence="8" key="1">
    <citation type="submission" date="2023-03" db="EMBL/GenBank/DDBJ databases">
        <title>Chromosome-scale reference genome and RAD-based genetic map of yellow starthistle (Centaurea solstitialis) reveal putative structural variation and QTLs associated with invader traits.</title>
        <authorList>
            <person name="Reatini B."/>
            <person name="Cang F.A."/>
            <person name="Jiang Q."/>
            <person name="Mckibben M.T.W."/>
            <person name="Barker M.S."/>
            <person name="Rieseberg L.H."/>
            <person name="Dlugosch K.M."/>
        </authorList>
    </citation>
    <scope>NUCLEOTIDE SEQUENCE</scope>
    <source>
        <strain evidence="8">CAN-66</strain>
        <tissue evidence="8">Leaf</tissue>
    </source>
</reference>
<keyword evidence="3" id="KW-0505">Motor protein</keyword>
<dbReference type="GO" id="GO:0003777">
    <property type="term" value="F:microtubule motor activity"/>
    <property type="evidence" value="ECO:0007669"/>
    <property type="project" value="InterPro"/>
</dbReference>
<evidence type="ECO:0000313" key="9">
    <source>
        <dbReference type="Proteomes" id="UP001172457"/>
    </source>
</evidence>
<feature type="coiled-coil region" evidence="5">
    <location>
        <begin position="317"/>
        <end position="379"/>
    </location>
</feature>
<accession>A0AA38WVM7</accession>
<feature type="domain" description="Kinesin motor" evidence="7">
    <location>
        <begin position="3"/>
        <end position="308"/>
    </location>
</feature>
<dbReference type="SMART" id="SM00129">
    <property type="entry name" value="KISc"/>
    <property type="match status" value="1"/>
</dbReference>
<name>A0AA38WVM7_9ASTR</name>
<gene>
    <name evidence="8" type="ORF">OSB04_003272</name>
</gene>
<dbReference type="GO" id="GO:0008017">
    <property type="term" value="F:microtubule binding"/>
    <property type="evidence" value="ECO:0007669"/>
    <property type="project" value="InterPro"/>
</dbReference>
<dbReference type="PANTHER" id="PTHR47968">
    <property type="entry name" value="CENTROMERE PROTEIN E"/>
    <property type="match status" value="1"/>
</dbReference>
<feature type="region of interest" description="Disordered" evidence="6">
    <location>
        <begin position="566"/>
        <end position="713"/>
    </location>
</feature>
<dbReference type="Pfam" id="PF11995">
    <property type="entry name" value="DUF3490"/>
    <property type="match status" value="1"/>
</dbReference>
<protein>
    <recommendedName>
        <fullName evidence="7">Kinesin motor domain-containing protein</fullName>
    </recommendedName>
</protein>
<dbReference type="InterPro" id="IPR036961">
    <property type="entry name" value="Kinesin_motor_dom_sf"/>
</dbReference>
<feature type="compositionally biased region" description="Basic and acidic residues" evidence="6">
    <location>
        <begin position="566"/>
        <end position="581"/>
    </location>
</feature>
<evidence type="ECO:0000256" key="5">
    <source>
        <dbReference type="SAM" id="Coils"/>
    </source>
</evidence>
<dbReference type="Gene3D" id="3.40.850.10">
    <property type="entry name" value="Kinesin motor domain"/>
    <property type="match status" value="1"/>
</dbReference>
<dbReference type="GO" id="GO:0005874">
    <property type="term" value="C:microtubule"/>
    <property type="evidence" value="ECO:0007669"/>
    <property type="project" value="UniProtKB-KW"/>
</dbReference>
<dbReference type="PROSITE" id="PS50067">
    <property type="entry name" value="KINESIN_MOTOR_2"/>
    <property type="match status" value="1"/>
</dbReference>
<sequence length="996" mass="112941">MDTRQVCKKRRFLLRCGLGLLNEKEIAKGDASDWECINSTTIVFKNNLSERSMYPNAYSFDRVYGCDSSTKEVYMRESKELLFLFLMALTTSSGKTYTMSGITEFAITDIYDYITKHTEREFVLKFSAIEIYNECVRDLLGTDATPLRLLDDPSGFYFQKGTVVEKLTEAPLRDSTHLRELIYVCEAERQIGETALNEMSSRSHQILRLNFVDLAGSERASQTMAAGARLKEGCHINRSLLTLGTVIRKLSKGGNGHVPYRNSKLTRILQNSLGGNAKTAILCTICPAHSHLEQSRNTLLFASCAKHVNTNAQVNVVMSDKALVKQLQQELARLEHELRMCPASSNGSTSIIQDMKLQIEKMGKEIEDLTQQRDLLHSRLEHLIRVTGIDQRDPIELSEMGSGDGYPHRFDASLKTRHLTEMEGTQTLDENQHFVDENSPLNISQETTRNTKDMFNEDQHIDNMSSIDNNIKADSSKKDQLIEKTSRKDNSIETNTKESYNEGQYIMQTSSVDDDDDITINPQGKDDQSTIQKTTNAPINTTMNPDSKEDQHIEKTLSIDENIKANTEGNEKEDQNNPKDEEVTENPEGSEKEDENIQINSSIDEKDTVNPEGNEKEYQNFEKTLSIDEKEDQNIQRTSNKDGNINKNLEDNYKEDEGIEETSSIDNKITAEEAHLNGSSDSRKKKTVNIQTTVNHTKPQHEEASPCSTDTDNLSDPENIIMARSKSYSVLAVDPMSSILPPPEKEIMIINESDQDFSSTQEGNSKQIITKSKSQPELAAKTRQLPPTGVDEKEMEHNMKLLVEDDVSDHFSTPKTPNALSAFNFPEGASIEEMVKESEAKRKELVAPNEDWSTIFEKQRREIIRLWDACNTPLIHRTYFFLLFKGDQSDSVYMEVELRRLSFLVKTPSSVTSERALSRERLMLSKKLLKTFTAMQRDALFQKWGIPLNSKHRRVQLSRLVWTKTNDMDHIKDSAEIVAKLVGIVELNETPKNCLG</sequence>
<feature type="region of interest" description="Disordered" evidence="6">
    <location>
        <begin position="464"/>
        <end position="552"/>
    </location>
</feature>